<protein>
    <submittedName>
        <fullName evidence="1">Plasmid maintenance system killer</fullName>
    </submittedName>
</protein>
<dbReference type="InterPro" id="IPR035093">
    <property type="entry name" value="RelE/ParE_toxin_dom_sf"/>
</dbReference>
<sequence>MIRSVGDRGTELVWLCERASRIDPRIRKAANRKLHLLDAAMSLHSLRVPGESVGGVERRPLGAARHSVNDQLRICFV</sequence>
<keyword evidence="2" id="KW-1185">Reference proteome</keyword>
<accession>A0ABX6A543</accession>
<reference evidence="1 2" key="1">
    <citation type="submission" date="2019-09" db="EMBL/GenBank/DDBJ databases">
        <title>FDA dAtabase for Regulatory Grade micrObial Sequences (FDA-ARGOS): Supporting development and validation of Infectious Disease Dx tests.</title>
        <authorList>
            <person name="Sciortino C."/>
            <person name="Tallon L."/>
            <person name="Sadzewicz L."/>
            <person name="Vavikolanu K."/>
            <person name="Mehta A."/>
            <person name="Aluvathingal J."/>
            <person name="Nadendla S."/>
            <person name="Nandy P."/>
            <person name="Geyer C."/>
            <person name="Yan Y."/>
            <person name="Sichtig H."/>
        </authorList>
    </citation>
    <scope>NUCLEOTIDE SEQUENCE [LARGE SCALE GENOMIC DNA]</scope>
    <source>
        <strain evidence="1 2">FDAARGOS_640</strain>
    </source>
</reference>
<dbReference type="EMBL" id="CP044108">
    <property type="protein sequence ID" value="QEU12319.1"/>
    <property type="molecule type" value="Genomic_DNA"/>
</dbReference>
<dbReference type="Gene3D" id="3.30.2310.20">
    <property type="entry name" value="RelE-like"/>
    <property type="match status" value="1"/>
</dbReference>
<proteinExistence type="predicted"/>
<organism evidence="1 2">
    <name type="scientific">Dermabacter vaginalis</name>
    <dbReference type="NCBI Taxonomy" id="1630135"/>
    <lineage>
        <taxon>Bacteria</taxon>
        <taxon>Bacillati</taxon>
        <taxon>Actinomycetota</taxon>
        <taxon>Actinomycetes</taxon>
        <taxon>Micrococcales</taxon>
        <taxon>Dermabacteraceae</taxon>
        <taxon>Dermabacter</taxon>
    </lineage>
</organism>
<name>A0ABX6A543_9MICO</name>
<gene>
    <name evidence="1" type="ORF">FOB48_08375</name>
</gene>
<dbReference type="Proteomes" id="UP000323865">
    <property type="component" value="Chromosome"/>
</dbReference>
<evidence type="ECO:0000313" key="1">
    <source>
        <dbReference type="EMBL" id="QEU12319.1"/>
    </source>
</evidence>
<evidence type="ECO:0000313" key="2">
    <source>
        <dbReference type="Proteomes" id="UP000323865"/>
    </source>
</evidence>